<dbReference type="EMBL" id="VCKW01000303">
    <property type="protein sequence ID" value="TMQ90319.1"/>
    <property type="molecule type" value="Genomic_DNA"/>
</dbReference>
<protein>
    <submittedName>
        <fullName evidence="7">LysE family translocator</fullName>
    </submittedName>
</protein>
<evidence type="ECO:0000313" key="7">
    <source>
        <dbReference type="EMBL" id="TMQ90319.1"/>
    </source>
</evidence>
<feature type="transmembrane region" description="Helical" evidence="6">
    <location>
        <begin position="187"/>
        <end position="204"/>
    </location>
</feature>
<proteinExistence type="predicted"/>
<dbReference type="AlphaFoldDB" id="A0A5C4J446"/>
<keyword evidence="4 6" id="KW-1133">Transmembrane helix</keyword>
<dbReference type="OrthoDB" id="5185770at2"/>
<keyword evidence="3 6" id="KW-0812">Transmembrane</keyword>
<feature type="transmembrane region" description="Helical" evidence="6">
    <location>
        <begin position="146"/>
        <end position="166"/>
    </location>
</feature>
<evidence type="ECO:0000313" key="8">
    <source>
        <dbReference type="Proteomes" id="UP000309174"/>
    </source>
</evidence>
<evidence type="ECO:0000256" key="5">
    <source>
        <dbReference type="ARBA" id="ARBA00023136"/>
    </source>
</evidence>
<dbReference type="Proteomes" id="UP000309174">
    <property type="component" value="Unassembled WGS sequence"/>
</dbReference>
<dbReference type="PANTHER" id="PTHR30086">
    <property type="entry name" value="ARGININE EXPORTER PROTEIN ARGO"/>
    <property type="match status" value="1"/>
</dbReference>
<evidence type="ECO:0000256" key="3">
    <source>
        <dbReference type="ARBA" id="ARBA00022692"/>
    </source>
</evidence>
<organism evidence="7 8">
    <name type="scientific">Actinomadura soli</name>
    <dbReference type="NCBI Taxonomy" id="2508997"/>
    <lineage>
        <taxon>Bacteria</taxon>
        <taxon>Bacillati</taxon>
        <taxon>Actinomycetota</taxon>
        <taxon>Actinomycetes</taxon>
        <taxon>Streptosporangiales</taxon>
        <taxon>Thermomonosporaceae</taxon>
        <taxon>Actinomadura</taxon>
    </lineage>
</organism>
<keyword evidence="2" id="KW-1003">Cell membrane</keyword>
<comment type="subcellular location">
    <subcellularLocation>
        <location evidence="1">Cell membrane</location>
        <topology evidence="1">Multi-pass membrane protein</topology>
    </subcellularLocation>
</comment>
<feature type="transmembrane region" description="Helical" evidence="6">
    <location>
        <begin position="49"/>
        <end position="82"/>
    </location>
</feature>
<accession>A0A5C4J446</accession>
<evidence type="ECO:0000256" key="1">
    <source>
        <dbReference type="ARBA" id="ARBA00004651"/>
    </source>
</evidence>
<dbReference type="Pfam" id="PF01810">
    <property type="entry name" value="LysE"/>
    <property type="match status" value="1"/>
</dbReference>
<dbReference type="RefSeq" id="WP_138649671.1">
    <property type="nucleotide sequence ID" value="NZ_VCKW01000303.1"/>
</dbReference>
<keyword evidence="5 6" id="KW-0472">Membrane</keyword>
<comment type="caution">
    <text evidence="7">The sequence shown here is derived from an EMBL/GenBank/DDBJ whole genome shotgun (WGS) entry which is preliminary data.</text>
</comment>
<dbReference type="PANTHER" id="PTHR30086:SF20">
    <property type="entry name" value="ARGININE EXPORTER PROTEIN ARGO-RELATED"/>
    <property type="match status" value="1"/>
</dbReference>
<evidence type="ECO:0000256" key="2">
    <source>
        <dbReference type="ARBA" id="ARBA00022475"/>
    </source>
</evidence>
<name>A0A5C4J446_9ACTN</name>
<keyword evidence="8" id="KW-1185">Reference proteome</keyword>
<dbReference type="GO" id="GO:0005886">
    <property type="term" value="C:plasma membrane"/>
    <property type="evidence" value="ECO:0007669"/>
    <property type="project" value="UniProtKB-SubCell"/>
</dbReference>
<feature type="transmembrane region" description="Helical" evidence="6">
    <location>
        <begin position="114"/>
        <end position="134"/>
    </location>
</feature>
<dbReference type="GO" id="GO:0015171">
    <property type="term" value="F:amino acid transmembrane transporter activity"/>
    <property type="evidence" value="ECO:0007669"/>
    <property type="project" value="TreeGrafter"/>
</dbReference>
<sequence length="205" mass="21163">MNTLLAFAAASIALIVIPGPNGIYIMTRSAAQGYRAGLVSALGVETGTLAHIAFAVLGVSALIAASPVAFNVLKFAGVGYLLYLAVRTVLRRSELDLGGGASPLPLRKVFRDGVVVNVLNPKVALFFLAFLPQFVTADAGTSGARAQMMVLGAVFFALALVLDAGYAVVGGAARRWLGRRSGSTHRYGYAIGGVYLTLAAYAVAA</sequence>
<dbReference type="PIRSF" id="PIRSF006324">
    <property type="entry name" value="LeuE"/>
    <property type="match status" value="1"/>
</dbReference>
<dbReference type="InterPro" id="IPR001123">
    <property type="entry name" value="LeuE-type"/>
</dbReference>
<gene>
    <name evidence="7" type="ORF">ETD83_35980</name>
</gene>
<evidence type="ECO:0000256" key="6">
    <source>
        <dbReference type="SAM" id="Phobius"/>
    </source>
</evidence>
<evidence type="ECO:0000256" key="4">
    <source>
        <dbReference type="ARBA" id="ARBA00022989"/>
    </source>
</evidence>
<reference evidence="7 8" key="1">
    <citation type="submission" date="2019-05" db="EMBL/GenBank/DDBJ databases">
        <title>Draft genome sequence of Actinomadura sp. 14C53.</title>
        <authorList>
            <person name="Saricaoglu S."/>
            <person name="Isik K."/>
        </authorList>
    </citation>
    <scope>NUCLEOTIDE SEQUENCE [LARGE SCALE GENOMIC DNA]</scope>
    <source>
        <strain evidence="7 8">14C53</strain>
    </source>
</reference>